<keyword evidence="1" id="KW-1185">Reference proteome</keyword>
<reference evidence="2" key="1">
    <citation type="submission" date="2025-08" db="UniProtKB">
        <authorList>
            <consortium name="RefSeq"/>
        </authorList>
    </citation>
    <scope>IDENTIFICATION</scope>
    <source>
        <tissue evidence="2">Leaf</tissue>
    </source>
</reference>
<gene>
    <name evidence="2" type="primary">LOC125312699</name>
</gene>
<dbReference type="GeneID" id="125312699"/>
<dbReference type="RefSeq" id="XP_048127765.1">
    <property type="nucleotide sequence ID" value="XM_048271808.1"/>
</dbReference>
<sequence>MASQKEMVIAKWTEPLTQLLRSWCRYSLDKFKNGLFKLKKLYGSFKKLLNQTGFGWDNVNNRIVVDDETLRESHIKQNTEWATFGKEGFPLYPQLCVVFGDTYATEEYATGNVQDLMSSEDGDNGAGDEVAGGFALCAPEELRVPEPQVEDGLDNEDQTRQVLGNEPIATPIYEKNKFSRTPNSKRRRKNTSYDFAGTCKAIQDSLKIKMAQSLHTSMTSQAPQPAGPYSMGALIAIPKGMPATEPTLYAKALNHGSMNVAWREGFILTELE</sequence>
<dbReference type="PANTHER" id="PTHR47584:SF19">
    <property type="entry name" value="L10-INTERACTING MYB DOMAIN-CONTAINING PROTEIN-LIKE"/>
    <property type="match status" value="1"/>
</dbReference>
<accession>A0ABM3GTT4</accession>
<organism evidence="1 2">
    <name type="scientific">Rhodamnia argentea</name>
    <dbReference type="NCBI Taxonomy" id="178133"/>
    <lineage>
        <taxon>Eukaryota</taxon>
        <taxon>Viridiplantae</taxon>
        <taxon>Streptophyta</taxon>
        <taxon>Embryophyta</taxon>
        <taxon>Tracheophyta</taxon>
        <taxon>Spermatophyta</taxon>
        <taxon>Magnoliopsida</taxon>
        <taxon>eudicotyledons</taxon>
        <taxon>Gunneridae</taxon>
        <taxon>Pentapetalae</taxon>
        <taxon>rosids</taxon>
        <taxon>malvids</taxon>
        <taxon>Myrtales</taxon>
        <taxon>Myrtaceae</taxon>
        <taxon>Myrtoideae</taxon>
        <taxon>Myrteae</taxon>
        <taxon>Australasian group</taxon>
        <taxon>Rhodamnia</taxon>
    </lineage>
</organism>
<dbReference type="PANTHER" id="PTHR47584">
    <property type="match status" value="1"/>
</dbReference>
<proteinExistence type="predicted"/>
<protein>
    <submittedName>
        <fullName evidence="2">Uncharacterized protein LOC125312699</fullName>
    </submittedName>
</protein>
<dbReference type="InterPro" id="IPR045026">
    <property type="entry name" value="LIMYB"/>
</dbReference>
<evidence type="ECO:0000313" key="2">
    <source>
        <dbReference type="RefSeq" id="XP_048127765.1"/>
    </source>
</evidence>
<dbReference type="Proteomes" id="UP000827889">
    <property type="component" value="Chromosome 10"/>
</dbReference>
<evidence type="ECO:0000313" key="1">
    <source>
        <dbReference type="Proteomes" id="UP000827889"/>
    </source>
</evidence>
<name>A0ABM3GTT4_9MYRT</name>